<name>A0A1W4X6G4_AGRPL</name>
<dbReference type="STRING" id="224129.A0A1W4X6G4"/>
<comment type="similarity">
    <text evidence="3">Belongs to the carnosine N-methyltransferase family.</text>
</comment>
<dbReference type="FunCoup" id="A0A1W4X6G4">
    <property type="interactions" value="1392"/>
</dbReference>
<evidence type="ECO:0000256" key="8">
    <source>
        <dbReference type="ARBA" id="ARBA00022679"/>
    </source>
</evidence>
<keyword evidence="9" id="KW-0949">S-adenosyl-L-methionine</keyword>
<comment type="function">
    <text evidence="11">N-methyltransferase that catalyzes the formation of anserine (beta-alanyl-N(Pi)-methyl-L-histidine) from carnosine. Anserine, a methylated derivative of carnosine (beta-alanyl-L-histidine), is an abundant constituent of vertebrate skeletal muscles. Also methylates other L-histidine-containing di- and tripeptides such as Gly-Gly-His, Gly-His and homocarnosine (GABA-His).</text>
</comment>
<evidence type="ECO:0000313" key="13">
    <source>
        <dbReference type="RefSeq" id="XP_018331696.1"/>
    </source>
</evidence>
<dbReference type="OrthoDB" id="978at2759"/>
<gene>
    <name evidence="13" type="primary">LOC108741386</name>
</gene>
<dbReference type="InterPro" id="IPR012901">
    <property type="entry name" value="CARME"/>
</dbReference>
<keyword evidence="10" id="KW-0539">Nucleus</keyword>
<dbReference type="Proteomes" id="UP000192223">
    <property type="component" value="Unplaced"/>
</dbReference>
<dbReference type="GeneID" id="108741386"/>
<dbReference type="FunFam" id="3.40.50.150:FF:000094">
    <property type="entry name" value="Carnosine N-methyltransferase 1"/>
    <property type="match status" value="1"/>
</dbReference>
<dbReference type="EC" id="2.1.1.22" evidence="4"/>
<evidence type="ECO:0000256" key="9">
    <source>
        <dbReference type="ARBA" id="ARBA00022691"/>
    </source>
</evidence>
<keyword evidence="8" id="KW-0808">Transferase</keyword>
<dbReference type="GO" id="GO:0030735">
    <property type="term" value="F:carnosine N-methyltransferase activity"/>
    <property type="evidence" value="ECO:0007669"/>
    <property type="project" value="UniProtKB-EC"/>
</dbReference>
<accession>A0A1W4X6G4</accession>
<evidence type="ECO:0000256" key="2">
    <source>
        <dbReference type="ARBA" id="ARBA00004514"/>
    </source>
</evidence>
<evidence type="ECO:0000256" key="1">
    <source>
        <dbReference type="ARBA" id="ARBA00004123"/>
    </source>
</evidence>
<dbReference type="InParanoid" id="A0A1W4X6G4"/>
<dbReference type="RefSeq" id="XP_018331696.1">
    <property type="nucleotide sequence ID" value="XM_018476194.2"/>
</dbReference>
<dbReference type="Gene3D" id="3.40.50.150">
    <property type="entry name" value="Vaccinia Virus protein VP39"/>
    <property type="match status" value="1"/>
</dbReference>
<dbReference type="PANTHER" id="PTHR12303">
    <property type="entry name" value="CARNOSINE N-METHYLTRANSFERASE"/>
    <property type="match status" value="1"/>
</dbReference>
<dbReference type="SMART" id="SM01296">
    <property type="entry name" value="N2227"/>
    <property type="match status" value="1"/>
</dbReference>
<evidence type="ECO:0000256" key="4">
    <source>
        <dbReference type="ARBA" id="ARBA00012003"/>
    </source>
</evidence>
<evidence type="ECO:0000256" key="3">
    <source>
        <dbReference type="ARBA" id="ARBA00010086"/>
    </source>
</evidence>
<dbReference type="GO" id="GO:0005829">
    <property type="term" value="C:cytosol"/>
    <property type="evidence" value="ECO:0007669"/>
    <property type="project" value="UniProtKB-SubCell"/>
</dbReference>
<dbReference type="GO" id="GO:0005634">
    <property type="term" value="C:nucleus"/>
    <property type="evidence" value="ECO:0007669"/>
    <property type="project" value="UniProtKB-SubCell"/>
</dbReference>
<dbReference type="InterPro" id="IPR029063">
    <property type="entry name" value="SAM-dependent_MTases_sf"/>
</dbReference>
<evidence type="ECO:0000256" key="10">
    <source>
        <dbReference type="ARBA" id="ARBA00023242"/>
    </source>
</evidence>
<evidence type="ECO:0000256" key="7">
    <source>
        <dbReference type="ARBA" id="ARBA00022603"/>
    </source>
</evidence>
<keyword evidence="7" id="KW-0489">Methyltransferase</keyword>
<evidence type="ECO:0000256" key="6">
    <source>
        <dbReference type="ARBA" id="ARBA00022490"/>
    </source>
</evidence>
<evidence type="ECO:0000313" key="12">
    <source>
        <dbReference type="Proteomes" id="UP000192223"/>
    </source>
</evidence>
<comment type="subcellular location">
    <subcellularLocation>
        <location evidence="2">Cytoplasm</location>
        <location evidence="2">Cytosol</location>
    </subcellularLocation>
    <subcellularLocation>
        <location evidence="1">Nucleus</location>
    </subcellularLocation>
</comment>
<dbReference type="AlphaFoldDB" id="A0A1W4X6G4"/>
<dbReference type="GO" id="GO:0032259">
    <property type="term" value="P:methylation"/>
    <property type="evidence" value="ECO:0007669"/>
    <property type="project" value="UniProtKB-KW"/>
</dbReference>
<reference evidence="13" key="1">
    <citation type="submission" date="2025-08" db="UniProtKB">
        <authorList>
            <consortium name="RefSeq"/>
        </authorList>
    </citation>
    <scope>IDENTIFICATION</scope>
    <source>
        <tissue evidence="13">Entire body</tissue>
    </source>
</reference>
<dbReference type="GO" id="GO:0035498">
    <property type="term" value="P:carnosine metabolic process"/>
    <property type="evidence" value="ECO:0007669"/>
    <property type="project" value="TreeGrafter"/>
</dbReference>
<keyword evidence="6" id="KW-0963">Cytoplasm</keyword>
<dbReference type="Pfam" id="PF07942">
    <property type="entry name" value="CARME"/>
    <property type="match status" value="1"/>
</dbReference>
<proteinExistence type="inferred from homology"/>
<keyword evidence="12" id="KW-1185">Reference proteome</keyword>
<dbReference type="PANTHER" id="PTHR12303:SF6">
    <property type="entry name" value="CARNOSINE N-METHYLTRANSFERASE"/>
    <property type="match status" value="1"/>
</dbReference>
<evidence type="ECO:0000256" key="5">
    <source>
        <dbReference type="ARBA" id="ARBA00015448"/>
    </source>
</evidence>
<dbReference type="KEGG" id="apln:108741386"/>
<organism evidence="12 13">
    <name type="scientific">Agrilus planipennis</name>
    <name type="common">Emerald ash borer</name>
    <name type="synonym">Agrilus marcopoli</name>
    <dbReference type="NCBI Taxonomy" id="224129"/>
    <lineage>
        <taxon>Eukaryota</taxon>
        <taxon>Metazoa</taxon>
        <taxon>Ecdysozoa</taxon>
        <taxon>Arthropoda</taxon>
        <taxon>Hexapoda</taxon>
        <taxon>Insecta</taxon>
        <taxon>Pterygota</taxon>
        <taxon>Neoptera</taxon>
        <taxon>Endopterygota</taxon>
        <taxon>Coleoptera</taxon>
        <taxon>Polyphaga</taxon>
        <taxon>Elateriformia</taxon>
        <taxon>Buprestoidea</taxon>
        <taxon>Buprestidae</taxon>
        <taxon>Agrilinae</taxon>
        <taxon>Agrilus</taxon>
    </lineage>
</organism>
<dbReference type="SUPFAM" id="SSF53335">
    <property type="entry name" value="S-adenosyl-L-methionine-dependent methyltransferases"/>
    <property type="match status" value="1"/>
</dbReference>
<sequence length="377" mass="43543">MENMYSNKISGDKVAEERKYFLSVLKTFLDYKEQSFLRIKNKEYCLSSLPCHHQKWLTQYNEDLEKYKKCIEKNAELIPIFLQNSYNIFENGLGSDSPFSSDTKVPVLSEGLEKVQSVFKQLMRDWSSVGASERQQCYTPIIEEVEHQFPDDKFIRSEVNVLVPGAGLGRLAFEIAHRGFSCQGNEFNLFMLIASFYVLNLCKKVDEFEIYPWIHQYCNNLSAEHQTLSVRFPDVCPTPIPESKFSMTAGDFVEVYTEPNEWNCVATCFFIDCAPNVVHFVELIYHILKPGGVWINLGPLLYHYSDAKNEKSIEPSFEVLCEVISRVGFVMEKKKIGVKTRYCQNPMSMLQYEYDSVFFVCRKPVIISNGDLITTSD</sequence>
<protein>
    <recommendedName>
        <fullName evidence="5">Carnosine N-methyltransferase</fullName>
        <ecNumber evidence="4">2.1.1.22</ecNumber>
    </recommendedName>
</protein>
<evidence type="ECO:0000256" key="11">
    <source>
        <dbReference type="ARBA" id="ARBA00054322"/>
    </source>
</evidence>